<dbReference type="EMBL" id="JAHEWX010000025">
    <property type="protein sequence ID" value="MBT1543181.1"/>
    <property type="molecule type" value="Genomic_DNA"/>
</dbReference>
<reference evidence="2" key="1">
    <citation type="submission" date="2021-05" db="EMBL/GenBank/DDBJ databases">
        <title>Whole genome sequence of Curtobacterium flaccumfaciens pv. flaccumfaciens strain CFBP 3417.</title>
        <authorList>
            <person name="Osdaghi E."/>
            <person name="Taghouti G."/>
            <person name="Portier P."/>
            <person name="Fazliarab A."/>
            <person name="Taghavi S.M."/>
            <person name="Briand M."/>
            <person name="Le-Saux M."/>
            <person name="Jacques M.-A."/>
        </authorList>
    </citation>
    <scope>NUCLEOTIDE SEQUENCE</scope>
    <source>
        <strain evidence="2">CFBP 3417</strain>
    </source>
</reference>
<comment type="caution">
    <text evidence="2">The sequence shown here is derived from an EMBL/GenBank/DDBJ whole genome shotgun (WGS) entry which is preliminary data.</text>
</comment>
<protein>
    <submittedName>
        <fullName evidence="2">Prepilin peptidase</fullName>
        <ecNumber evidence="2">3.4.23.43</ecNumber>
    </submittedName>
</protein>
<dbReference type="AlphaFoldDB" id="A0A5P8YUI4"/>
<dbReference type="Proteomes" id="UP000709437">
    <property type="component" value="Unassembled WGS sequence"/>
</dbReference>
<organism evidence="2 3">
    <name type="scientific">Curtobacterium flaccumfaciens pv. flaccumfaciens</name>
    <dbReference type="NCBI Taxonomy" id="138532"/>
    <lineage>
        <taxon>Bacteria</taxon>
        <taxon>Bacillati</taxon>
        <taxon>Actinomycetota</taxon>
        <taxon>Actinomycetes</taxon>
        <taxon>Micrococcales</taxon>
        <taxon>Microbacteriaceae</taxon>
        <taxon>Curtobacterium</taxon>
    </lineage>
</organism>
<dbReference type="GO" id="GO:0004190">
    <property type="term" value="F:aspartic-type endopeptidase activity"/>
    <property type="evidence" value="ECO:0007669"/>
    <property type="project" value="UniProtKB-EC"/>
</dbReference>
<dbReference type="InterPro" id="IPR000045">
    <property type="entry name" value="Prepilin_IV_endopep_pep"/>
</dbReference>
<keyword evidence="2" id="KW-0378">Hydrolase</keyword>
<sequence>MTDAAPATRPVRISTTLTASIAAAAGSALLALAAHPIAGTAAYAWLLTALLAGAAAAPITIDLRSRKLPNRWVAPIASGAAVQTISIAYATADPWRVLWPAITAAVVFGIYVALGLAGMFGFGDAKFAAAMTIIPAIYAGPLALYVVPIAVLLAGLWRAVLTAAGHGKRPRAHGPAIAIATLVILATTIALQQAAGVLQ</sequence>
<name>A0A5P8YUI4_9MICO</name>
<dbReference type="RefSeq" id="WP_128781719.1">
    <property type="nucleotide sequence ID" value="NZ_CP041260.1"/>
</dbReference>
<feature type="domain" description="Prepilin type IV endopeptidase peptidase" evidence="1">
    <location>
        <begin position="51"/>
        <end position="154"/>
    </location>
</feature>
<accession>A0A5P8YUI4</accession>
<dbReference type="GO" id="GO:0016020">
    <property type="term" value="C:membrane"/>
    <property type="evidence" value="ECO:0007669"/>
    <property type="project" value="InterPro"/>
</dbReference>
<evidence type="ECO:0000259" key="1">
    <source>
        <dbReference type="Pfam" id="PF01478"/>
    </source>
</evidence>
<dbReference type="Gene3D" id="1.20.120.1220">
    <property type="match status" value="1"/>
</dbReference>
<evidence type="ECO:0000313" key="3">
    <source>
        <dbReference type="Proteomes" id="UP000709437"/>
    </source>
</evidence>
<dbReference type="Pfam" id="PF01478">
    <property type="entry name" value="Peptidase_A24"/>
    <property type="match status" value="1"/>
</dbReference>
<evidence type="ECO:0000313" key="2">
    <source>
        <dbReference type="EMBL" id="MBT1543181.1"/>
    </source>
</evidence>
<gene>
    <name evidence="2" type="ORF">KK103_15570</name>
</gene>
<proteinExistence type="predicted"/>
<dbReference type="EC" id="3.4.23.43" evidence="2"/>